<dbReference type="AlphaFoldDB" id="A0A4Z2GIL7"/>
<keyword evidence="3" id="KW-1185">Reference proteome</keyword>
<protein>
    <submittedName>
        <fullName evidence="2">Uncharacterized protein</fullName>
    </submittedName>
</protein>
<accession>A0A4Z2GIL7</accession>
<comment type="caution">
    <text evidence="2">The sequence shown here is derived from an EMBL/GenBank/DDBJ whole genome shotgun (WGS) entry which is preliminary data.</text>
</comment>
<organism evidence="2 3">
    <name type="scientific">Liparis tanakae</name>
    <name type="common">Tanaka's snailfish</name>
    <dbReference type="NCBI Taxonomy" id="230148"/>
    <lineage>
        <taxon>Eukaryota</taxon>
        <taxon>Metazoa</taxon>
        <taxon>Chordata</taxon>
        <taxon>Craniata</taxon>
        <taxon>Vertebrata</taxon>
        <taxon>Euteleostomi</taxon>
        <taxon>Actinopterygii</taxon>
        <taxon>Neopterygii</taxon>
        <taxon>Teleostei</taxon>
        <taxon>Neoteleostei</taxon>
        <taxon>Acanthomorphata</taxon>
        <taxon>Eupercaria</taxon>
        <taxon>Perciformes</taxon>
        <taxon>Cottioidei</taxon>
        <taxon>Cottales</taxon>
        <taxon>Liparidae</taxon>
        <taxon>Liparis</taxon>
    </lineage>
</organism>
<sequence length="128" mass="14017">MLVELVLYPVFPAADSMSFQVCAETCRRSEADLVTSWPCRQDNSVSGINRVNVGTLDVTRLCESPAVALSSHRQRRADREPTEPLSDGLKTGNNCGPQRIYCATEAERSEPAVTGAGETSPLRRIKHL</sequence>
<evidence type="ECO:0000313" key="2">
    <source>
        <dbReference type="EMBL" id="TNN53130.1"/>
    </source>
</evidence>
<dbReference type="EMBL" id="SRLO01000525">
    <property type="protein sequence ID" value="TNN53130.1"/>
    <property type="molecule type" value="Genomic_DNA"/>
</dbReference>
<dbReference type="Proteomes" id="UP000314294">
    <property type="component" value="Unassembled WGS sequence"/>
</dbReference>
<evidence type="ECO:0000313" key="3">
    <source>
        <dbReference type="Proteomes" id="UP000314294"/>
    </source>
</evidence>
<evidence type="ECO:0000256" key="1">
    <source>
        <dbReference type="SAM" id="MobiDB-lite"/>
    </source>
</evidence>
<gene>
    <name evidence="2" type="ORF">EYF80_036649</name>
</gene>
<name>A0A4Z2GIL7_9TELE</name>
<proteinExistence type="predicted"/>
<feature type="region of interest" description="Disordered" evidence="1">
    <location>
        <begin position="69"/>
        <end position="92"/>
    </location>
</feature>
<reference evidence="2 3" key="1">
    <citation type="submission" date="2019-03" db="EMBL/GenBank/DDBJ databases">
        <title>First draft genome of Liparis tanakae, snailfish: a comprehensive survey of snailfish specific genes.</title>
        <authorList>
            <person name="Kim W."/>
            <person name="Song I."/>
            <person name="Jeong J.-H."/>
            <person name="Kim D."/>
            <person name="Kim S."/>
            <person name="Ryu S."/>
            <person name="Song J.Y."/>
            <person name="Lee S.K."/>
        </authorList>
    </citation>
    <scope>NUCLEOTIDE SEQUENCE [LARGE SCALE GENOMIC DNA]</scope>
    <source>
        <tissue evidence="2">Muscle</tissue>
    </source>
</reference>
<feature type="region of interest" description="Disordered" evidence="1">
    <location>
        <begin position="106"/>
        <end position="128"/>
    </location>
</feature>